<proteinExistence type="predicted"/>
<name>A0ABT3NP19_9GAMM</name>
<reference evidence="1 2" key="1">
    <citation type="submission" date="2022-11" db="EMBL/GenBank/DDBJ databases">
        <title>Acinetobacter entericus sp. nov., isolated from the gut of the plastic-eating larvae of the Coleoptera insect Zophobas atratus.</title>
        <authorList>
            <person name="Dong X."/>
            <person name="Yang Y."/>
        </authorList>
    </citation>
    <scope>NUCLEOTIDE SEQUENCE [LARGE SCALE GENOMIC DNA]</scope>
    <source>
        <strain evidence="1 2">BIT-DXN8</strain>
    </source>
</reference>
<gene>
    <name evidence="1" type="ORF">OKC24_19440</name>
</gene>
<comment type="caution">
    <text evidence="1">The sequence shown here is derived from an EMBL/GenBank/DDBJ whole genome shotgun (WGS) entry which is preliminary data.</text>
</comment>
<keyword evidence="2" id="KW-1185">Reference proteome</keyword>
<organism evidence="1 2">
    <name type="scientific">Acinetobacter entericus</name>
    <dbReference type="NCBI Taxonomy" id="2989714"/>
    <lineage>
        <taxon>Bacteria</taxon>
        <taxon>Pseudomonadati</taxon>
        <taxon>Pseudomonadota</taxon>
        <taxon>Gammaproteobacteria</taxon>
        <taxon>Moraxellales</taxon>
        <taxon>Moraxellaceae</taxon>
        <taxon>Acinetobacter</taxon>
    </lineage>
</organism>
<protein>
    <submittedName>
        <fullName evidence="1">Uncharacterized protein</fullName>
    </submittedName>
</protein>
<evidence type="ECO:0000313" key="2">
    <source>
        <dbReference type="Proteomes" id="UP001209682"/>
    </source>
</evidence>
<dbReference type="RefSeq" id="WP_265466262.1">
    <property type="nucleotide sequence ID" value="NZ_JAPEQW010000080.1"/>
</dbReference>
<sequence length="96" mass="11160">MNLTIEQMREIVDGAPSNAESYENGYYFRETPEFMFHNGIHEQWNITDNDGLYFRTKGFHPVLISDLRATIADHDRTDFVSDIRNHIAPTTRVIEG</sequence>
<evidence type="ECO:0000313" key="1">
    <source>
        <dbReference type="EMBL" id="MCW8041288.1"/>
    </source>
</evidence>
<dbReference type="Proteomes" id="UP001209682">
    <property type="component" value="Unassembled WGS sequence"/>
</dbReference>
<dbReference type="EMBL" id="JAPEQW010000080">
    <property type="protein sequence ID" value="MCW8041288.1"/>
    <property type="molecule type" value="Genomic_DNA"/>
</dbReference>
<accession>A0ABT3NP19</accession>